<evidence type="ECO:0000256" key="1">
    <source>
        <dbReference type="SAM" id="Coils"/>
    </source>
</evidence>
<sequence>MTTQNPQATNPALVIETQAEFDKAQSELAFLEERRSEVGAEDIDAYLARMTELLNAIAVYECLINLKAVEADIKTNGQSFESMNLYAIGYLFWNVLIGERPECIKAQINTLNQLYAQTEADIRTGIKFLKQIPNNNQGFKIAKGSDITPQQLIEAGFVMCGFKFYPSGFEDVKKCLWRDFVVCDESTPTQAVFGFYHYPF</sequence>
<evidence type="ECO:0000313" key="2">
    <source>
        <dbReference type="EMBL" id="MCC3807568.1"/>
    </source>
</evidence>
<proteinExistence type="predicted"/>
<reference evidence="2" key="1">
    <citation type="submission" date="2020-09" db="EMBL/GenBank/DDBJ databases">
        <title>Genome sequence of Vibrio parahaemolyticus isolates.</title>
        <authorList>
            <person name="Hammerl J.A."/>
            <person name="Strauch E."/>
        </authorList>
    </citation>
    <scope>NUCLEOTIDE SEQUENCE</scope>
    <source>
        <strain evidence="2">17-VB00146</strain>
    </source>
</reference>
<gene>
    <name evidence="2" type="ORF">IB292_21350</name>
</gene>
<accession>A0A9Q3YKZ6</accession>
<dbReference type="Proteomes" id="UP000726777">
    <property type="component" value="Unassembled WGS sequence"/>
</dbReference>
<protein>
    <submittedName>
        <fullName evidence="2">Uncharacterized protein</fullName>
    </submittedName>
</protein>
<dbReference type="EMBL" id="JACVHL010000027">
    <property type="protein sequence ID" value="MCC3807568.1"/>
    <property type="molecule type" value="Genomic_DNA"/>
</dbReference>
<organism evidence="2 3">
    <name type="scientific">Vibrio parahaemolyticus</name>
    <dbReference type="NCBI Taxonomy" id="670"/>
    <lineage>
        <taxon>Bacteria</taxon>
        <taxon>Pseudomonadati</taxon>
        <taxon>Pseudomonadota</taxon>
        <taxon>Gammaproteobacteria</taxon>
        <taxon>Vibrionales</taxon>
        <taxon>Vibrionaceae</taxon>
        <taxon>Vibrio</taxon>
    </lineage>
</organism>
<comment type="caution">
    <text evidence="2">The sequence shown here is derived from an EMBL/GenBank/DDBJ whole genome shotgun (WGS) entry which is preliminary data.</text>
</comment>
<keyword evidence="1" id="KW-0175">Coiled coil</keyword>
<dbReference type="AlphaFoldDB" id="A0A9Q3YKZ6"/>
<name>A0A9Q3YKZ6_VIBPH</name>
<feature type="coiled-coil region" evidence="1">
    <location>
        <begin position="14"/>
        <end position="41"/>
    </location>
</feature>
<evidence type="ECO:0000313" key="3">
    <source>
        <dbReference type="Proteomes" id="UP000726777"/>
    </source>
</evidence>
<dbReference type="RefSeq" id="WP_228085914.1">
    <property type="nucleotide sequence ID" value="NZ_JACVHL010000027.1"/>
</dbReference>